<dbReference type="InterPro" id="IPR058532">
    <property type="entry name" value="YjbR/MT2646/Rv2570-like"/>
</dbReference>
<dbReference type="RefSeq" id="WP_048547273.1">
    <property type="nucleotide sequence ID" value="NZ_HF571038.1"/>
</dbReference>
<organism evidence="1 2">
    <name type="scientific">Nostocoides jenkinsii Ben 74</name>
    <dbReference type="NCBI Taxonomy" id="1193518"/>
    <lineage>
        <taxon>Bacteria</taxon>
        <taxon>Bacillati</taxon>
        <taxon>Actinomycetota</taxon>
        <taxon>Actinomycetes</taxon>
        <taxon>Micrococcales</taxon>
        <taxon>Intrasporangiaceae</taxon>
        <taxon>Nostocoides</taxon>
    </lineage>
</organism>
<accession>A0A077MGN2</accession>
<sequence>MGDRPDVPDWMLERLRAAATALPECREESAWIGHRWRVGQATVAHIFGGEDELFRITLRGDPDDVAAFTHLGSPYFKSDWGSNVIGMLVDEDTDWDEVGELLAISYCIQAPRHLAERVDPQSAPDPKSPQA</sequence>
<evidence type="ECO:0008006" key="3">
    <source>
        <dbReference type="Google" id="ProtNLM"/>
    </source>
</evidence>
<gene>
    <name evidence="1" type="ORF">BN13_790001</name>
</gene>
<keyword evidence="2" id="KW-1185">Reference proteome</keyword>
<evidence type="ECO:0000313" key="2">
    <source>
        <dbReference type="Proteomes" id="UP000035720"/>
    </source>
</evidence>
<dbReference type="AlphaFoldDB" id="A0A077MGN2"/>
<proteinExistence type="predicted"/>
<dbReference type="EMBL" id="CAJC01000193">
    <property type="protein sequence ID" value="CCI54622.1"/>
    <property type="molecule type" value="Genomic_DNA"/>
</dbReference>
<comment type="caution">
    <text evidence="1">The sequence shown here is derived from an EMBL/GenBank/DDBJ whole genome shotgun (WGS) entry which is preliminary data.</text>
</comment>
<evidence type="ECO:0000313" key="1">
    <source>
        <dbReference type="EMBL" id="CCI54622.1"/>
    </source>
</evidence>
<dbReference type="Proteomes" id="UP000035720">
    <property type="component" value="Unassembled WGS sequence"/>
</dbReference>
<name>A0A077MGN2_9MICO</name>
<reference evidence="1 2" key="1">
    <citation type="journal article" date="2013" name="ISME J.">
        <title>A metabolic model for members of the genus Tetrasphaera involved in enhanced biological phosphorus removal.</title>
        <authorList>
            <person name="Kristiansen R."/>
            <person name="Nguyen H.T.T."/>
            <person name="Saunders A.M."/>
            <person name="Nielsen J.L."/>
            <person name="Wimmer R."/>
            <person name="Le V.Q."/>
            <person name="McIlroy S.J."/>
            <person name="Petrovski S."/>
            <person name="Seviour R.J."/>
            <person name="Calteau A."/>
            <person name="Nielsen K.L."/>
            <person name="Nielsen P.H."/>
        </authorList>
    </citation>
    <scope>NUCLEOTIDE SEQUENCE [LARGE SCALE GENOMIC DNA]</scope>
    <source>
        <strain evidence="1 2">Ben 74</strain>
    </source>
</reference>
<protein>
    <recommendedName>
        <fullName evidence="3">YjbR protein</fullName>
    </recommendedName>
</protein>
<dbReference type="STRING" id="1193518.BN13_790001"/>
<dbReference type="Pfam" id="PF04237">
    <property type="entry name" value="YjbR"/>
    <property type="match status" value="1"/>
</dbReference>